<gene>
    <name evidence="1" type="ORF">H8S09_09025</name>
</gene>
<sequence length="172" mass="20201">MFGNESKTQAEILKMKPYAEFLRQFNTLKDVGGETVHIRIASDNIAWNEYKVIGGFELNRTYTRWYDLRFVFRTVLDKKDDLQQEKFFVYHELLTEFDEEFRDCLTDMAEDIRKKQGCMFISSLAKSCEVEAAVKAKNRFSLSYEVGCEKENAREICLQLISHDVAIFARSF</sequence>
<proteinExistence type="predicted"/>
<keyword evidence="2" id="KW-1185">Reference proteome</keyword>
<protein>
    <submittedName>
        <fullName evidence="1">Uncharacterized protein</fullName>
    </submittedName>
</protein>
<organism evidence="1 2">
    <name type="scientific">Coprococcus hominis</name>
    <name type="common">ex Liu et al. 2022</name>
    <dbReference type="NCBI Taxonomy" id="2763039"/>
    <lineage>
        <taxon>Bacteria</taxon>
        <taxon>Bacillati</taxon>
        <taxon>Bacillota</taxon>
        <taxon>Clostridia</taxon>
        <taxon>Lachnospirales</taxon>
        <taxon>Lachnospiraceae</taxon>
        <taxon>Coprococcus</taxon>
    </lineage>
</organism>
<evidence type="ECO:0000313" key="1">
    <source>
        <dbReference type="EMBL" id="MBC5663030.1"/>
    </source>
</evidence>
<dbReference type="EMBL" id="JACOOX010000004">
    <property type="protein sequence ID" value="MBC5663030.1"/>
    <property type="molecule type" value="Genomic_DNA"/>
</dbReference>
<accession>A0A8I0AJ68</accession>
<reference evidence="1 2" key="1">
    <citation type="submission" date="2020-08" db="EMBL/GenBank/DDBJ databases">
        <title>Genome public.</title>
        <authorList>
            <person name="Liu C."/>
            <person name="Sun Q."/>
        </authorList>
    </citation>
    <scope>NUCLEOTIDE SEQUENCE [LARGE SCALE GENOMIC DNA]</scope>
    <source>
        <strain evidence="1 2">NSJ-10</strain>
    </source>
</reference>
<name>A0A8I0AJ68_9FIRM</name>
<dbReference type="AlphaFoldDB" id="A0A8I0AJ68"/>
<evidence type="ECO:0000313" key="2">
    <source>
        <dbReference type="Proteomes" id="UP000615234"/>
    </source>
</evidence>
<dbReference type="RefSeq" id="WP_004854058.1">
    <property type="nucleotide sequence ID" value="NZ_JACOOX010000004.1"/>
</dbReference>
<dbReference type="GeneID" id="92832375"/>
<comment type="caution">
    <text evidence="1">The sequence shown here is derived from an EMBL/GenBank/DDBJ whole genome shotgun (WGS) entry which is preliminary data.</text>
</comment>
<dbReference type="Proteomes" id="UP000615234">
    <property type="component" value="Unassembled WGS sequence"/>
</dbReference>